<gene>
    <name evidence="9" type="ORF">SAMN04487931_108164</name>
</gene>
<sequence length="219" mass="24558">MKTVFVEVQKCVGCRHCEIACAVEHSREKALLSFLNDDPQSQPRIKVGAGIDFMTFPNRCRHCDPAPCLQICPTGAIYKDNEFGSVLVREERCISCGMCAMACPFSAITFQKTRTQNRSVSYKCDDCIDLRRNDLRKKDPKTIDSNKEEKQPACVKACKTGALVFGEINATIHKARRDDALDITGYMKGKQSFKMPENIKMFKGIMEKIACLGPMPSSR</sequence>
<evidence type="ECO:0000313" key="9">
    <source>
        <dbReference type="EMBL" id="SDU43094.1"/>
    </source>
</evidence>
<dbReference type="PANTHER" id="PTHR43177">
    <property type="entry name" value="PROTEIN NRFC"/>
    <property type="match status" value="1"/>
</dbReference>
<keyword evidence="7" id="KW-0411">Iron-sulfur</keyword>
<dbReference type="CDD" id="cd16374">
    <property type="entry name" value="DMSOR_beta_like"/>
    <property type="match status" value="1"/>
</dbReference>
<reference evidence="10" key="1">
    <citation type="submission" date="2016-10" db="EMBL/GenBank/DDBJ databases">
        <authorList>
            <person name="Varghese N."/>
            <person name="Submissions S."/>
        </authorList>
    </citation>
    <scope>NUCLEOTIDE SEQUENCE [LARGE SCALE GENOMIC DNA]</scope>
    <source>
        <strain evidence="10">DSM 3384</strain>
    </source>
</reference>
<dbReference type="InterPro" id="IPR017900">
    <property type="entry name" value="4Fe4S_Fe_S_CS"/>
</dbReference>
<evidence type="ECO:0000256" key="2">
    <source>
        <dbReference type="ARBA" id="ARBA00022485"/>
    </source>
</evidence>
<evidence type="ECO:0000256" key="4">
    <source>
        <dbReference type="ARBA" id="ARBA00022737"/>
    </source>
</evidence>
<keyword evidence="6" id="KW-0408">Iron</keyword>
<evidence type="ECO:0000256" key="5">
    <source>
        <dbReference type="ARBA" id="ARBA00022982"/>
    </source>
</evidence>
<keyword evidence="1" id="KW-0813">Transport</keyword>
<keyword evidence="3" id="KW-0479">Metal-binding</keyword>
<dbReference type="GO" id="GO:0051539">
    <property type="term" value="F:4 iron, 4 sulfur cluster binding"/>
    <property type="evidence" value="ECO:0007669"/>
    <property type="project" value="UniProtKB-KW"/>
</dbReference>
<dbReference type="PANTHER" id="PTHR43177:SF5">
    <property type="entry name" value="ANAEROBIC DIMETHYL SULFOXIDE REDUCTASE CHAIN B-RELATED"/>
    <property type="match status" value="1"/>
</dbReference>
<keyword evidence="5" id="KW-0249">Electron transport</keyword>
<protein>
    <submittedName>
        <fullName evidence="9">Carbon-monoxide dehydrogenase iron sulfur subunit</fullName>
    </submittedName>
</protein>
<dbReference type="SUPFAM" id="SSF54862">
    <property type="entry name" value="4Fe-4S ferredoxins"/>
    <property type="match status" value="1"/>
</dbReference>
<dbReference type="Proteomes" id="UP000199608">
    <property type="component" value="Unassembled WGS sequence"/>
</dbReference>
<evidence type="ECO:0000256" key="3">
    <source>
        <dbReference type="ARBA" id="ARBA00022723"/>
    </source>
</evidence>
<organism evidence="9 10">
    <name type="scientific">Desulfobacula phenolica</name>
    <dbReference type="NCBI Taxonomy" id="90732"/>
    <lineage>
        <taxon>Bacteria</taxon>
        <taxon>Pseudomonadati</taxon>
        <taxon>Thermodesulfobacteriota</taxon>
        <taxon>Desulfobacteria</taxon>
        <taxon>Desulfobacterales</taxon>
        <taxon>Desulfobacteraceae</taxon>
        <taxon>Desulfobacula</taxon>
    </lineage>
</organism>
<dbReference type="PROSITE" id="PS51379">
    <property type="entry name" value="4FE4S_FER_2"/>
    <property type="match status" value="3"/>
</dbReference>
<evidence type="ECO:0000256" key="7">
    <source>
        <dbReference type="ARBA" id="ARBA00023014"/>
    </source>
</evidence>
<keyword evidence="4" id="KW-0677">Repeat</keyword>
<dbReference type="AlphaFoldDB" id="A0A1H2IG91"/>
<evidence type="ECO:0000313" key="10">
    <source>
        <dbReference type="Proteomes" id="UP000199608"/>
    </source>
</evidence>
<dbReference type="InterPro" id="IPR050954">
    <property type="entry name" value="ET_IronSulfur_Cluster-Binding"/>
</dbReference>
<evidence type="ECO:0000259" key="8">
    <source>
        <dbReference type="PROSITE" id="PS51379"/>
    </source>
</evidence>
<dbReference type="Gene3D" id="3.30.70.20">
    <property type="match status" value="2"/>
</dbReference>
<dbReference type="RefSeq" id="WP_014959150.1">
    <property type="nucleotide sequence ID" value="NZ_FNLL01000008.1"/>
</dbReference>
<dbReference type="PROSITE" id="PS00198">
    <property type="entry name" value="4FE4S_FER_1"/>
    <property type="match status" value="1"/>
</dbReference>
<feature type="domain" description="4Fe-4S ferredoxin-type" evidence="8">
    <location>
        <begin position="84"/>
        <end position="113"/>
    </location>
</feature>
<proteinExistence type="predicted"/>
<dbReference type="EMBL" id="FNLL01000008">
    <property type="protein sequence ID" value="SDU43094.1"/>
    <property type="molecule type" value="Genomic_DNA"/>
</dbReference>
<keyword evidence="2" id="KW-0004">4Fe-4S</keyword>
<feature type="domain" description="4Fe-4S ferredoxin-type" evidence="8">
    <location>
        <begin position="51"/>
        <end position="82"/>
    </location>
</feature>
<keyword evidence="10" id="KW-1185">Reference proteome</keyword>
<dbReference type="InterPro" id="IPR017896">
    <property type="entry name" value="4Fe4S_Fe-S-bd"/>
</dbReference>
<evidence type="ECO:0000256" key="1">
    <source>
        <dbReference type="ARBA" id="ARBA00022448"/>
    </source>
</evidence>
<dbReference type="Pfam" id="PF13247">
    <property type="entry name" value="Fer4_11"/>
    <property type="match status" value="1"/>
</dbReference>
<evidence type="ECO:0000256" key="6">
    <source>
        <dbReference type="ARBA" id="ARBA00023004"/>
    </source>
</evidence>
<feature type="domain" description="4Fe-4S ferredoxin-type" evidence="8">
    <location>
        <begin position="2"/>
        <end position="31"/>
    </location>
</feature>
<name>A0A1H2IG91_9BACT</name>
<accession>A0A1H2IG91</accession>
<dbReference type="GO" id="GO:0046872">
    <property type="term" value="F:metal ion binding"/>
    <property type="evidence" value="ECO:0007669"/>
    <property type="project" value="UniProtKB-KW"/>
</dbReference>